<feature type="transmembrane region" description="Helical" evidence="7">
    <location>
        <begin position="636"/>
        <end position="658"/>
    </location>
</feature>
<name>H3B2R0_LATCH</name>
<organism evidence="9 10">
    <name type="scientific">Latimeria chalumnae</name>
    <name type="common">Coelacanth</name>
    <dbReference type="NCBI Taxonomy" id="7897"/>
    <lineage>
        <taxon>Eukaryota</taxon>
        <taxon>Metazoa</taxon>
        <taxon>Chordata</taxon>
        <taxon>Craniata</taxon>
        <taxon>Vertebrata</taxon>
        <taxon>Euteleostomi</taxon>
        <taxon>Coelacanthiformes</taxon>
        <taxon>Coelacanthidae</taxon>
        <taxon>Latimeria</taxon>
    </lineage>
</organism>
<dbReference type="InterPro" id="IPR027417">
    <property type="entry name" value="P-loop_NTPase"/>
</dbReference>
<dbReference type="Proteomes" id="UP000008672">
    <property type="component" value="Unassembled WGS sequence"/>
</dbReference>
<keyword evidence="3" id="KW-0547">Nucleotide-binding</keyword>
<feature type="domain" description="ABC transporter" evidence="8">
    <location>
        <begin position="915"/>
        <end position="1146"/>
    </location>
</feature>
<feature type="domain" description="ABC transporter" evidence="8">
    <location>
        <begin position="1827"/>
        <end position="2065"/>
    </location>
</feature>
<reference evidence="10" key="1">
    <citation type="submission" date="2011-08" db="EMBL/GenBank/DDBJ databases">
        <title>The draft genome of Latimeria chalumnae.</title>
        <authorList>
            <person name="Di Palma F."/>
            <person name="Alfoldi J."/>
            <person name="Johnson J."/>
            <person name="Berlin A."/>
            <person name="Gnerre S."/>
            <person name="Jaffe D."/>
            <person name="MacCallum I."/>
            <person name="Young S."/>
            <person name="Walker B.J."/>
            <person name="Lander E."/>
            <person name="Lindblad-Toh K."/>
        </authorList>
    </citation>
    <scope>NUCLEOTIDE SEQUENCE [LARGE SCALE GENOMIC DNA]</scope>
    <source>
        <strain evidence="10">Wild caught</strain>
    </source>
</reference>
<keyword evidence="6 7" id="KW-0472">Membrane</keyword>
<feature type="transmembrane region" description="Helical" evidence="7">
    <location>
        <begin position="713"/>
        <end position="734"/>
    </location>
</feature>
<evidence type="ECO:0000313" key="10">
    <source>
        <dbReference type="Proteomes" id="UP000008672"/>
    </source>
</evidence>
<dbReference type="STRING" id="7897.ENSLACP00000016181"/>
<feature type="transmembrane region" description="Helical" evidence="7">
    <location>
        <begin position="1599"/>
        <end position="1622"/>
    </location>
</feature>
<dbReference type="EMBL" id="AFYH01087041">
    <property type="status" value="NOT_ANNOTATED_CDS"/>
    <property type="molecule type" value="Genomic_DNA"/>
</dbReference>
<dbReference type="Pfam" id="PF12698">
    <property type="entry name" value="ABC2_membrane_3"/>
    <property type="match status" value="2"/>
</dbReference>
<dbReference type="PROSITE" id="PS50893">
    <property type="entry name" value="ABC_TRANSPORTER_2"/>
    <property type="match status" value="2"/>
</dbReference>
<dbReference type="InterPro" id="IPR017871">
    <property type="entry name" value="ABC_transporter-like_CS"/>
</dbReference>
<dbReference type="EMBL" id="AFYH01087044">
    <property type="status" value="NOT_ANNOTATED_CDS"/>
    <property type="molecule type" value="Genomic_DNA"/>
</dbReference>
<evidence type="ECO:0000256" key="1">
    <source>
        <dbReference type="ARBA" id="ARBA00004141"/>
    </source>
</evidence>
<feature type="transmembrane region" description="Helical" evidence="7">
    <location>
        <begin position="679"/>
        <end position="701"/>
    </location>
</feature>
<dbReference type="PANTHER" id="PTHR19229:SF29">
    <property type="entry name" value="GLUCOSYLCERAMIDE TRANSPORTER ABCA12"/>
    <property type="match status" value="1"/>
</dbReference>
<dbReference type="PANTHER" id="PTHR19229">
    <property type="entry name" value="ATP-BINDING CASSETTE TRANSPORTER SUBFAMILY A ABCA"/>
    <property type="match status" value="1"/>
</dbReference>
<dbReference type="GO" id="GO:0016020">
    <property type="term" value="C:membrane"/>
    <property type="evidence" value="ECO:0007669"/>
    <property type="project" value="UniProtKB-SubCell"/>
</dbReference>
<dbReference type="EMBL" id="AFYH01087045">
    <property type="status" value="NOT_ANNOTATED_CDS"/>
    <property type="molecule type" value="Genomic_DNA"/>
</dbReference>
<dbReference type="InterPro" id="IPR003439">
    <property type="entry name" value="ABC_transporter-like_ATP-bd"/>
</dbReference>
<dbReference type="EMBL" id="AFYH01087048">
    <property type="status" value="NOT_ANNOTATED_CDS"/>
    <property type="molecule type" value="Genomic_DNA"/>
</dbReference>
<evidence type="ECO:0000256" key="3">
    <source>
        <dbReference type="ARBA" id="ARBA00022741"/>
    </source>
</evidence>
<evidence type="ECO:0000256" key="4">
    <source>
        <dbReference type="ARBA" id="ARBA00022840"/>
    </source>
</evidence>
<dbReference type="FunCoup" id="H3B2R0">
    <property type="interactions" value="60"/>
</dbReference>
<dbReference type="SMART" id="SM00382">
    <property type="entry name" value="AAA"/>
    <property type="match status" value="2"/>
</dbReference>
<keyword evidence="5 7" id="KW-1133">Transmembrane helix</keyword>
<dbReference type="EMBL" id="AFYH01087042">
    <property type="status" value="NOT_ANNOTATED_CDS"/>
    <property type="molecule type" value="Genomic_DNA"/>
</dbReference>
<dbReference type="GO" id="GO:0016887">
    <property type="term" value="F:ATP hydrolysis activity"/>
    <property type="evidence" value="ECO:0007669"/>
    <property type="project" value="InterPro"/>
</dbReference>
<accession>H3B2R0</accession>
<reference evidence="9" key="2">
    <citation type="submission" date="2025-08" db="UniProtKB">
        <authorList>
            <consortium name="Ensembl"/>
        </authorList>
    </citation>
    <scope>IDENTIFICATION</scope>
</reference>
<dbReference type="GO" id="GO:0140359">
    <property type="term" value="F:ABC-type transporter activity"/>
    <property type="evidence" value="ECO:0007669"/>
    <property type="project" value="InterPro"/>
</dbReference>
<dbReference type="InterPro" id="IPR056264">
    <property type="entry name" value="R2_ABCA1-4-like"/>
</dbReference>
<comment type="subcellular location">
    <subcellularLocation>
        <location evidence="1">Membrane</location>
        <topology evidence="1">Multi-pass membrane protein</topology>
    </subcellularLocation>
</comment>
<dbReference type="Pfam" id="PF00005">
    <property type="entry name" value="ABC_tran"/>
    <property type="match status" value="2"/>
</dbReference>
<dbReference type="CDD" id="cd03263">
    <property type="entry name" value="ABC_subfamily_A"/>
    <property type="match status" value="2"/>
</dbReference>
<sequence length="2171" mass="246500">SQLSNLTKLLCTIESFVSVQQIYQQFGINPGMVCYPGLQTVQTLLSMLQDSVTMGQELGSNILSLPQMLRDMLLKDTSQMDWSISVFSQDEVKLTVQLIHNNVLQSCGLIRYKSNSNNSMNIVSTDVRLKSLFRNSDQMKKQLLNMTGISLSALEGIMTQEISNNFQKISQIISQILKLQLCFTSSFNTSQPEGMILQELCNQSFEQWFNMIFTFLQYLDIPSFLYRMVLPADFQTILDNLLKNMGEILTNLKQLIAAIEQLLSFIERLESLQLTEEPQFRAVVRGTQTSMTTTVTLDTLSKVLCYNGILSIFAIPQLSISSGTEFSNNNLTVQEQIEKYHIPQNSTPFCLAFYLDLVSTPEGIVMWSFLKPILRGKILYTPVTPETEAIMQKSNATLQEMDNLRQIAKDWVTNSKSVMSAIEELKQTLPVLKQNSLANPFVQNFISTQTDIDTEELLDTLHTFVIKMKLQKKKFITDTYLLFSNLQPLERSCQMEHSFCTTKLESDWENQASKIYKSLRNVSSVIFKMPPKSNRRRRADPGKLSLPKLVKYTIRMDIQLSMRTDSIRKTVWVPGPHNSAIKDQTYSRGFIYLQEDIERAIIELQTGKIVEEPAVQLQSMPYPCYVKDDFLHSVTYSFPLLLMIAWVLFVAAFVKKLVEEKELRLHEYMKMMGVSPCSHFCAWFIESAIFLLITVIIIIIVLKAGMILPNSNWFILLLYLIDYSFSILAMSYLISVFFHHTNIAGLSGSLIYIIAFFPFIVMMSLETELSFSAKSLLSLFSPTAFSYASQYIARFEDQGIGIQWHNMYLSPGSHDTASFGWLCWLMVIDSVMYFTVGWYIRSVFPGKYGIAAPWYFLFLPSYWLKCCGCARSPGKRKRGFLFTNIMSQQESGHSKTKGNYNHIVKCKTKMVTIYVNFHLLTKLSCSRRKIRKQRVKWGFGVMSVLKSPPKIVKNERLSMLTGLFSYSSGSIFVDGKDIQTDLDSIRKSMGVCMQYDVLFGYLTIEEHLLLYGHMKAPHWSKQKLQQEMENTLKETGLYAHRHKRVDALSGGMRRKLSLCIAFIGGSKTVILDEPTTGVDPCSRRSIWDIIIRNKKERTIVLSTHHLDEAEVLSDRIAFLERGGLKCSGSPFYLKETFKQGYNLTLTKKKSPSLNKPFLYDVSAVTSFIRSHIPTAQLKEDNGGELVYLLPPFTTELSPAYLSLLRALDVSLNDLQLGCYGISDTTLEEVFLRLTKDTNEDNDRMWSRTRMAIPIPNLDDRVQNDEASVSSDSLSDQDEKVLTGSKKLSGLRLFLKKVMAVGIKRFHHSRRDWKGMAAQVILPVLFVIAAMGLATIRPTVNVYPEKELSPSLYGFEGQAVVFGTQNSTTDPLVSVMLNNPGIDNKCLQDPSSRHCLKEDALGQWESSENPPSEFKYCSCSEGKQACPANEFSLPHKKSYSSQVIYNATGYNMENYLLSTTHEFLRKRYGAWSFSMPLTKDLKVDLNEVPSNKTLTKVWFNPEGYHSIPVYLNTLNNFILRANLPPTNDSHQYGISLSSHPYVGPQQEVDSIVKSLVDTLVALCILMGYSIMTASFVIYVVKEHQTGAKQLQHISGISVTFYWIINFFYDMLLYLVPVALSIAVIEGFHLPSFTNRENLGAVSLLFILFGYATYPWMYLLAGIFKDSEMAFISYVCINLFIGINTIISSSVIYFLTWFNTENQNLAHIYHVLKHVFLIFPQFCFGNGLMELSRQQAEVDLFKLYGVETYISPFQMDKVGWMFVAMAIQGTVFFTLRLLMNNWLYKKFRLLLRQITHQRSQVQVTPVHEDEDVKAEREHIEAGGSDTDLLQLDHLTKIYQHRQKKATAVNNICVGIPAGECFGLLGVNGAGKTTTFNMLTNEISPSTGKARIRNQDGILVDIADTCESGSLLGYCPQHDALDNLLTGEEHLYYYARIRGIPEKQVKVAVNHLIHRLDLTLHAAKPIFMYSCGTKRKLSTALALIGKPQILLLDEPSSGMDPKSKRQLWKTISEEVRDKCSVVLTSHSMEECEALCTRLAIMVKGQFRCIGSLQHIKNRFGSGFSVKMHLSDSMIDVSTVTEFMQSHFPRAYLKDKHLHVLEYHLSVAAGGVADIFDLLESNKVALPIKHFSVSQTTLDEVFINFAKDHADLEELDTSASEHISGVNNFHERKES</sequence>
<feature type="transmembrane region" description="Helical" evidence="7">
    <location>
        <begin position="1669"/>
        <end position="1693"/>
    </location>
</feature>
<feature type="transmembrane region" description="Helical" evidence="7">
    <location>
        <begin position="1642"/>
        <end position="1662"/>
    </location>
</feature>
<dbReference type="OMA" id="TYIVREH"/>
<keyword evidence="4" id="KW-0067">ATP-binding</keyword>
<dbReference type="eggNOG" id="KOG0059">
    <property type="taxonomic scope" value="Eukaryota"/>
</dbReference>
<dbReference type="SUPFAM" id="SSF52540">
    <property type="entry name" value="P-loop containing nucleoside triphosphate hydrolases"/>
    <property type="match status" value="2"/>
</dbReference>
<evidence type="ECO:0000256" key="6">
    <source>
        <dbReference type="ARBA" id="ARBA00023136"/>
    </source>
</evidence>
<dbReference type="FunFam" id="3.40.50.300:FF:000689">
    <property type="entry name" value="ATP binding cassette subfamily A member 12"/>
    <property type="match status" value="1"/>
</dbReference>
<dbReference type="EMBL" id="AFYH01087047">
    <property type="status" value="NOT_ANNOTATED_CDS"/>
    <property type="molecule type" value="Genomic_DNA"/>
</dbReference>
<dbReference type="GeneTree" id="ENSGT00940000157295"/>
<reference evidence="9" key="3">
    <citation type="submission" date="2025-09" db="UniProtKB">
        <authorList>
            <consortium name="Ensembl"/>
        </authorList>
    </citation>
    <scope>IDENTIFICATION</scope>
</reference>
<feature type="transmembrane region" description="Helical" evidence="7">
    <location>
        <begin position="746"/>
        <end position="765"/>
    </location>
</feature>
<dbReference type="Pfam" id="PF23321">
    <property type="entry name" value="R1_ABCA1"/>
    <property type="match status" value="1"/>
</dbReference>
<dbReference type="EMBL" id="AFYH01087043">
    <property type="status" value="NOT_ANNOTATED_CDS"/>
    <property type="molecule type" value="Genomic_DNA"/>
</dbReference>
<dbReference type="EMBL" id="AFYH01087046">
    <property type="status" value="NOT_ANNOTATED_CDS"/>
    <property type="molecule type" value="Genomic_DNA"/>
</dbReference>
<evidence type="ECO:0000259" key="8">
    <source>
        <dbReference type="PROSITE" id="PS50893"/>
    </source>
</evidence>
<feature type="transmembrane region" description="Helical" evidence="7">
    <location>
        <begin position="1558"/>
        <end position="1579"/>
    </location>
</feature>
<keyword evidence="10" id="KW-1185">Reference proteome</keyword>
<dbReference type="InterPro" id="IPR026082">
    <property type="entry name" value="ABCA"/>
</dbReference>
<evidence type="ECO:0000313" key="9">
    <source>
        <dbReference type="Ensembl" id="ENSLACP00000016181.1"/>
    </source>
</evidence>
<dbReference type="InterPro" id="IPR013525">
    <property type="entry name" value="ABC2_TM"/>
</dbReference>
<dbReference type="GO" id="GO:0005524">
    <property type="term" value="F:ATP binding"/>
    <property type="evidence" value="ECO:0007669"/>
    <property type="project" value="UniProtKB-KW"/>
</dbReference>
<dbReference type="InterPro" id="IPR003593">
    <property type="entry name" value="AAA+_ATPase"/>
</dbReference>
<feature type="transmembrane region" description="Helical" evidence="7">
    <location>
        <begin position="819"/>
        <end position="840"/>
    </location>
</feature>
<gene>
    <name evidence="9" type="primary">ABCA12</name>
</gene>
<dbReference type="HOGENOM" id="CLU_000604_19_7_1"/>
<feature type="transmembrane region" description="Helical" evidence="7">
    <location>
        <begin position="1756"/>
        <end position="1776"/>
    </location>
</feature>
<evidence type="ECO:0000256" key="5">
    <source>
        <dbReference type="ARBA" id="ARBA00022989"/>
    </source>
</evidence>
<dbReference type="InParanoid" id="H3B2R0"/>
<proteinExistence type="predicted"/>
<dbReference type="Gene3D" id="3.40.50.300">
    <property type="entry name" value="P-loop containing nucleotide triphosphate hydrolases"/>
    <property type="match status" value="2"/>
</dbReference>
<evidence type="ECO:0000256" key="7">
    <source>
        <dbReference type="SAM" id="Phobius"/>
    </source>
</evidence>
<protein>
    <submittedName>
        <fullName evidence="9">ATP binding cassette subfamily A member 12</fullName>
    </submittedName>
</protein>
<dbReference type="PROSITE" id="PS00211">
    <property type="entry name" value="ABC_TRANSPORTER_1"/>
    <property type="match status" value="1"/>
</dbReference>
<dbReference type="EMBL" id="AFYH01087050">
    <property type="status" value="NOT_ANNOTATED_CDS"/>
    <property type="molecule type" value="Genomic_DNA"/>
</dbReference>
<dbReference type="GO" id="GO:0005319">
    <property type="term" value="F:lipid transporter activity"/>
    <property type="evidence" value="ECO:0007669"/>
    <property type="project" value="TreeGrafter"/>
</dbReference>
<dbReference type="EMBL" id="AFYH01087049">
    <property type="status" value="NOT_ANNOTATED_CDS"/>
    <property type="molecule type" value="Genomic_DNA"/>
</dbReference>
<dbReference type="Ensembl" id="ENSLACT00000016293.1">
    <property type="protein sequence ID" value="ENSLACP00000016181.1"/>
    <property type="gene ID" value="ENSLACG00000014253.1"/>
</dbReference>
<evidence type="ECO:0000256" key="2">
    <source>
        <dbReference type="ARBA" id="ARBA00022692"/>
    </source>
</evidence>
<keyword evidence="2 7" id="KW-0812">Transmembrane</keyword>